<dbReference type="PANTHER" id="PTHR48475:SF2">
    <property type="entry name" value="RIBONUCLEASE H"/>
    <property type="match status" value="1"/>
</dbReference>
<feature type="domain" description="RNase H type-1" evidence="1">
    <location>
        <begin position="39"/>
        <end position="124"/>
    </location>
</feature>
<dbReference type="InterPro" id="IPR012337">
    <property type="entry name" value="RNaseH-like_sf"/>
</dbReference>
<dbReference type="EMBL" id="JACGWN010000004">
    <property type="protein sequence ID" value="KAL0451502.1"/>
    <property type="molecule type" value="Genomic_DNA"/>
</dbReference>
<organism evidence="2">
    <name type="scientific">Sesamum latifolium</name>
    <dbReference type="NCBI Taxonomy" id="2727402"/>
    <lineage>
        <taxon>Eukaryota</taxon>
        <taxon>Viridiplantae</taxon>
        <taxon>Streptophyta</taxon>
        <taxon>Embryophyta</taxon>
        <taxon>Tracheophyta</taxon>
        <taxon>Spermatophyta</taxon>
        <taxon>Magnoliopsida</taxon>
        <taxon>eudicotyledons</taxon>
        <taxon>Gunneridae</taxon>
        <taxon>Pentapetalae</taxon>
        <taxon>asterids</taxon>
        <taxon>lamiids</taxon>
        <taxon>Lamiales</taxon>
        <taxon>Pedaliaceae</taxon>
        <taxon>Sesamum</taxon>
    </lineage>
</organism>
<reference evidence="2" key="1">
    <citation type="submission" date="2020-06" db="EMBL/GenBank/DDBJ databases">
        <authorList>
            <person name="Li T."/>
            <person name="Hu X."/>
            <person name="Zhang T."/>
            <person name="Song X."/>
            <person name="Zhang H."/>
            <person name="Dai N."/>
            <person name="Sheng W."/>
            <person name="Hou X."/>
            <person name="Wei L."/>
        </authorList>
    </citation>
    <scope>NUCLEOTIDE SEQUENCE</scope>
    <source>
        <strain evidence="2">KEN1</strain>
        <tissue evidence="2">Leaf</tissue>
    </source>
</reference>
<name>A0AAW2XFA6_9LAMI</name>
<protein>
    <recommendedName>
        <fullName evidence="1">RNase H type-1 domain-containing protein</fullName>
    </recommendedName>
</protein>
<reference evidence="2" key="2">
    <citation type="journal article" date="2024" name="Plant">
        <title>Genomic evolution and insights into agronomic trait innovations of Sesamum species.</title>
        <authorList>
            <person name="Miao H."/>
            <person name="Wang L."/>
            <person name="Qu L."/>
            <person name="Liu H."/>
            <person name="Sun Y."/>
            <person name="Le M."/>
            <person name="Wang Q."/>
            <person name="Wei S."/>
            <person name="Zheng Y."/>
            <person name="Lin W."/>
            <person name="Duan Y."/>
            <person name="Cao H."/>
            <person name="Xiong S."/>
            <person name="Wang X."/>
            <person name="Wei L."/>
            <person name="Li C."/>
            <person name="Ma Q."/>
            <person name="Ju M."/>
            <person name="Zhao R."/>
            <person name="Li G."/>
            <person name="Mu C."/>
            <person name="Tian Q."/>
            <person name="Mei H."/>
            <person name="Zhang T."/>
            <person name="Gao T."/>
            <person name="Zhang H."/>
        </authorList>
    </citation>
    <scope>NUCLEOTIDE SEQUENCE</scope>
    <source>
        <strain evidence="2">KEN1</strain>
    </source>
</reference>
<dbReference type="AlphaFoldDB" id="A0AAW2XFA6"/>
<dbReference type="Gene3D" id="3.30.420.10">
    <property type="entry name" value="Ribonuclease H-like superfamily/Ribonuclease H"/>
    <property type="match status" value="1"/>
</dbReference>
<evidence type="ECO:0000259" key="1">
    <source>
        <dbReference type="Pfam" id="PF13456"/>
    </source>
</evidence>
<accession>A0AAW2XFA6</accession>
<dbReference type="SUPFAM" id="SSF53098">
    <property type="entry name" value="Ribonuclease H-like"/>
    <property type="match status" value="1"/>
</dbReference>
<dbReference type="GO" id="GO:0003676">
    <property type="term" value="F:nucleic acid binding"/>
    <property type="evidence" value="ECO:0007669"/>
    <property type="project" value="InterPro"/>
</dbReference>
<comment type="caution">
    <text evidence="2">The sequence shown here is derived from an EMBL/GenBank/DDBJ whole genome shotgun (WGS) entry which is preliminary data.</text>
</comment>
<sequence>MPRIAIKVPTLTEFVNEATLIEEDEGKWLPHVDGSSTFADNGAGAVLTDPKADELEYALRFNFKASNNEIEYEALIAGIRLALDTGARNLIAYPNSQLVTNQVGGTYEVKEDRMKEYLQEISEIKG</sequence>
<dbReference type="Pfam" id="PF13456">
    <property type="entry name" value="RVT_3"/>
    <property type="match status" value="1"/>
</dbReference>
<evidence type="ECO:0000313" key="2">
    <source>
        <dbReference type="EMBL" id="KAL0451502.1"/>
    </source>
</evidence>
<gene>
    <name evidence="2" type="ORF">Slati_1128300</name>
</gene>
<dbReference type="InterPro" id="IPR036397">
    <property type="entry name" value="RNaseH_sf"/>
</dbReference>
<dbReference type="PANTHER" id="PTHR48475">
    <property type="entry name" value="RIBONUCLEASE H"/>
    <property type="match status" value="1"/>
</dbReference>
<dbReference type="GO" id="GO:0004523">
    <property type="term" value="F:RNA-DNA hybrid ribonuclease activity"/>
    <property type="evidence" value="ECO:0007669"/>
    <property type="project" value="InterPro"/>
</dbReference>
<proteinExistence type="predicted"/>
<dbReference type="InterPro" id="IPR002156">
    <property type="entry name" value="RNaseH_domain"/>
</dbReference>